<keyword evidence="2" id="KW-1185">Reference proteome</keyword>
<comment type="caution">
    <text evidence="1">The sequence shown here is derived from an EMBL/GenBank/DDBJ whole genome shotgun (WGS) entry which is preliminary data.</text>
</comment>
<organism evidence="1 2">
    <name type="scientific">Winkia neuii</name>
    <dbReference type="NCBI Taxonomy" id="33007"/>
    <lineage>
        <taxon>Bacteria</taxon>
        <taxon>Bacillati</taxon>
        <taxon>Actinomycetota</taxon>
        <taxon>Actinomycetes</taxon>
        <taxon>Actinomycetales</taxon>
        <taxon>Actinomycetaceae</taxon>
        <taxon>Winkia</taxon>
    </lineage>
</organism>
<reference evidence="1 2" key="1">
    <citation type="submission" date="2017-12" db="EMBL/GenBank/DDBJ databases">
        <title>Phylogenetic diversity of female urinary microbiome.</title>
        <authorList>
            <person name="Thomas-White K."/>
            <person name="Wolfe A.J."/>
        </authorList>
    </citation>
    <scope>NUCLEOTIDE SEQUENCE [LARGE SCALE GENOMIC DNA]</scope>
    <source>
        <strain evidence="1 2">UMB0402</strain>
    </source>
</reference>
<accession>A0A2I1IPZ9</accession>
<dbReference type="Proteomes" id="UP000235122">
    <property type="component" value="Unassembled WGS sequence"/>
</dbReference>
<name>A0A2I1IPZ9_9ACTO</name>
<evidence type="ECO:0000313" key="2">
    <source>
        <dbReference type="Proteomes" id="UP000235122"/>
    </source>
</evidence>
<evidence type="ECO:0008006" key="3">
    <source>
        <dbReference type="Google" id="ProtNLM"/>
    </source>
</evidence>
<dbReference type="STRING" id="33007.HMPREF3198_00825"/>
<dbReference type="RefSeq" id="WP_070454626.1">
    <property type="nucleotide sequence ID" value="NZ_JASOXK010000001.1"/>
</dbReference>
<gene>
    <name evidence="1" type="ORF">CYJ19_00975</name>
</gene>
<evidence type="ECO:0000313" key="1">
    <source>
        <dbReference type="EMBL" id="PKY73194.1"/>
    </source>
</evidence>
<protein>
    <recommendedName>
        <fullName evidence="3">DUF3168 domain-containing protein</fullName>
    </recommendedName>
</protein>
<dbReference type="AlphaFoldDB" id="A0A2I1IPZ9"/>
<proteinExistence type="predicted"/>
<sequence length="114" mass="12670">MNAPLLETLTEIADQLDLPIAVSLFSASPAPDTYLVATPIADTLEVFADNTPHVEIEEVRLSLFTAGNYLTWRDTLTRALVDAGLVVTARRYIGFEDDTGYHHYSFDTSCHHPF</sequence>
<dbReference type="EMBL" id="PKKO01000001">
    <property type="protein sequence ID" value="PKY73194.1"/>
    <property type="molecule type" value="Genomic_DNA"/>
</dbReference>